<dbReference type="InterPro" id="IPR009061">
    <property type="entry name" value="DNA-bd_dom_put_sf"/>
</dbReference>
<dbReference type="SMART" id="SM00422">
    <property type="entry name" value="HTH_MERR"/>
    <property type="match status" value="1"/>
</dbReference>
<evidence type="ECO:0000313" key="5">
    <source>
        <dbReference type="Proteomes" id="UP001589667"/>
    </source>
</evidence>
<keyword evidence="5" id="KW-1185">Reference proteome</keyword>
<dbReference type="Pfam" id="PF13411">
    <property type="entry name" value="MerR_1"/>
    <property type="match status" value="1"/>
</dbReference>
<dbReference type="Proteomes" id="UP001589667">
    <property type="component" value="Unassembled WGS sequence"/>
</dbReference>
<proteinExistence type="predicted"/>
<feature type="coiled-coil region" evidence="2">
    <location>
        <begin position="93"/>
        <end position="120"/>
    </location>
</feature>
<dbReference type="PANTHER" id="PTHR30204">
    <property type="entry name" value="REDOX-CYCLING DRUG-SENSING TRANSCRIPTIONAL ACTIVATOR SOXR"/>
    <property type="match status" value="1"/>
</dbReference>
<gene>
    <name evidence="4" type="ORF">ACFFQV_16950</name>
</gene>
<feature type="domain" description="HTH merR-type" evidence="3">
    <location>
        <begin position="3"/>
        <end position="72"/>
    </location>
</feature>
<dbReference type="Gene3D" id="1.10.1660.10">
    <property type="match status" value="1"/>
</dbReference>
<name>A0ABV5SUY1_9MICO</name>
<evidence type="ECO:0000259" key="3">
    <source>
        <dbReference type="PROSITE" id="PS50937"/>
    </source>
</evidence>
<protein>
    <submittedName>
        <fullName evidence="4">MerR family transcriptional regulator</fullName>
    </submittedName>
</protein>
<dbReference type="PROSITE" id="PS50937">
    <property type="entry name" value="HTH_MERR_2"/>
    <property type="match status" value="1"/>
</dbReference>
<keyword evidence="1" id="KW-0238">DNA-binding</keyword>
<accession>A0ABV5SUY1</accession>
<organism evidence="4 5">
    <name type="scientific">Agromyces lapidis</name>
    <dbReference type="NCBI Taxonomy" id="279574"/>
    <lineage>
        <taxon>Bacteria</taxon>
        <taxon>Bacillati</taxon>
        <taxon>Actinomycetota</taxon>
        <taxon>Actinomycetes</taxon>
        <taxon>Micrococcales</taxon>
        <taxon>Microbacteriaceae</taxon>
        <taxon>Agromyces</taxon>
    </lineage>
</organism>
<dbReference type="PRINTS" id="PR00040">
    <property type="entry name" value="HTHMERR"/>
</dbReference>
<dbReference type="InterPro" id="IPR000551">
    <property type="entry name" value="MerR-type_HTH_dom"/>
</dbReference>
<dbReference type="InterPro" id="IPR047057">
    <property type="entry name" value="MerR_fam"/>
</dbReference>
<keyword evidence="2" id="KW-0175">Coiled coil</keyword>
<evidence type="ECO:0000313" key="4">
    <source>
        <dbReference type="EMBL" id="MFB9643982.1"/>
    </source>
</evidence>
<evidence type="ECO:0000256" key="1">
    <source>
        <dbReference type="ARBA" id="ARBA00023125"/>
    </source>
</evidence>
<dbReference type="SUPFAM" id="SSF46955">
    <property type="entry name" value="Putative DNA-binding domain"/>
    <property type="match status" value="1"/>
</dbReference>
<evidence type="ECO:0000256" key="2">
    <source>
        <dbReference type="SAM" id="Coils"/>
    </source>
</evidence>
<dbReference type="EMBL" id="JBHMBL010000004">
    <property type="protein sequence ID" value="MFB9643982.1"/>
    <property type="molecule type" value="Genomic_DNA"/>
</dbReference>
<dbReference type="RefSeq" id="WP_157424415.1">
    <property type="nucleotide sequence ID" value="NZ_BAAANI010000005.1"/>
</dbReference>
<reference evidence="4 5" key="1">
    <citation type="submission" date="2024-09" db="EMBL/GenBank/DDBJ databases">
        <authorList>
            <person name="Sun Q."/>
            <person name="Mori K."/>
        </authorList>
    </citation>
    <scope>NUCLEOTIDE SEQUENCE [LARGE SCALE GENOMIC DNA]</scope>
    <source>
        <strain evidence="4 5">JCM 14321</strain>
    </source>
</reference>
<dbReference type="PANTHER" id="PTHR30204:SF92">
    <property type="entry name" value="HTH-TYPE TRANSCRIPTIONAL REGULATOR ZNTR"/>
    <property type="match status" value="1"/>
</dbReference>
<comment type="caution">
    <text evidence="4">The sequence shown here is derived from an EMBL/GenBank/DDBJ whole genome shotgun (WGS) entry which is preliminary data.</text>
</comment>
<sequence length="158" mass="16927">MTGMRIAEASKRSGLPSSTIRFYESEGLLGPANREPNGYRVYGEGDLARLAFLAGAKRLQLSLPEMRQLVAARESDVCVHVQHDMRAVVGGRLEQIEAQITELTRLADELRATQDRLSQEAPSGMCSDACACAAIGGGSTAEPVEPAPGVTVWTARAR</sequence>